<keyword evidence="2" id="KW-1185">Reference proteome</keyword>
<reference evidence="1 2" key="1">
    <citation type="submission" date="2018-01" db="EMBL/GenBank/DDBJ databases">
        <title>Complete genome of Klebsiella pneumoniae bacteriophage vB_KpnM_KpS110.</title>
        <authorList>
            <person name="Verevkin V.V."/>
            <person name="Solovieva E.V."/>
            <person name="Krasilnikova V.M."/>
            <person name="Kislichkina A.A."/>
            <person name="Volozhantsev N.V."/>
        </authorList>
    </citation>
    <scope>NUCLEOTIDE SEQUENCE [LARGE SCALE GENOMIC DNA]</scope>
</reference>
<dbReference type="Proteomes" id="UP000241603">
    <property type="component" value="Segment"/>
</dbReference>
<evidence type="ECO:0000313" key="2">
    <source>
        <dbReference type="Proteomes" id="UP000241603"/>
    </source>
</evidence>
<name>A0A2K9VAQ3_9CAUD</name>
<accession>A0A2K9VAQ3</accession>
<protein>
    <submittedName>
        <fullName evidence="1">Uncharacterized protein</fullName>
    </submittedName>
</protein>
<organism evidence="1 2">
    <name type="scientific">Klebsiella phage vB_KpnM_KpS110</name>
    <dbReference type="NCBI Taxonomy" id="2079262"/>
    <lineage>
        <taxon>Viruses</taxon>
        <taxon>Duplodnaviria</taxon>
        <taxon>Heunggongvirae</taxon>
        <taxon>Uroviricota</taxon>
        <taxon>Caudoviricetes</taxon>
        <taxon>Pantevenvirales</taxon>
        <taxon>Ackermannviridae</taxon>
        <taxon>Taipeivirus</taxon>
        <taxon>Taipeivirus KpS110</taxon>
    </lineage>
</organism>
<proteinExistence type="predicted"/>
<sequence length="248" mass="28219">MLLTKTIVEALIEKNKVFAPNAAKIIAVHEDGRIIFAEKFEQGVKFWYSDTMRESTMQGIIHKLTLIAKRNDQGDWVGVADFSTKITPPAPKSRQERILESQEKLRAAREPKPKPAPVAKVVDVKPVIQPVVEKVETEMASDFISIRDLDPLSRRSPELLFISFRANGKIIMSKSLRDKMSWTTINMLVSRDFKRFAVAEGKEYNINRSGTYVNRALCSKLSFPEDSGTVRAILEWDDKLNMFVGEFQ</sequence>
<evidence type="ECO:0000313" key="1">
    <source>
        <dbReference type="EMBL" id="AUV59297.1"/>
    </source>
</evidence>
<dbReference type="EMBL" id="MG770379">
    <property type="protein sequence ID" value="AUV59297.1"/>
    <property type="molecule type" value="Genomic_DNA"/>
</dbReference>
<gene>
    <name evidence="1" type="ORF">kps110_181</name>
</gene>